<dbReference type="GO" id="GO:0006508">
    <property type="term" value="P:proteolysis"/>
    <property type="evidence" value="ECO:0007669"/>
    <property type="project" value="UniProtKB-KW"/>
</dbReference>
<comment type="caution">
    <text evidence="7">The sequence shown here is derived from an EMBL/GenBank/DDBJ whole genome shotgun (WGS) entry which is preliminary data.</text>
</comment>
<dbReference type="Gene3D" id="3.40.50.1820">
    <property type="entry name" value="alpha/beta hydrolase"/>
    <property type="match status" value="1"/>
</dbReference>
<name>A0A1C1CL19_9EURO</name>
<sequence length="494" mass="54359">MKSLFRPLVAAAAASIMATTPGAAAASSSNCSTQFFTQAVDHGNASAGTFQQQYQVVSHSFKPGGPILFYQQPETKAFACMELSIFPEWAAELGALVITLEHRFFGLSNPSNASDPGEKYKTLTLENVMLDAVTFVNHVKNTTSGAKDSKVIVTGGSYGGFLATVFKTNYPNVFYGSIPFAAPLRSIGANFQNPQRYNWFKWANQIYQDLSASAAHKMQFALDTLNQRFQTGESHKDCESVYKGPNEVLTVSMPATNMTAIAQDLNLCSIPHTDDDLATIMALINVVAYSIPLTSYKSPVANPVGASPQKLVNETLLLNDSTDIVNAILTNYYPPSLYPCIEWNSTESANPTLQKDSFNYLLCKYFPLSSNEIPNGTIFVPTSIQTESDPTTCKKLYGLVPPTQEYVEKKYHITHDELVNARRILFAYNEMDPTTAVGIDPLPLTQDRNASRYMFTSLAAHGEEMLASYPGDKPSVMHARQVQLQTIKEWLGYQ</sequence>
<dbReference type="eggNOG" id="KOG2183">
    <property type="taxonomic scope" value="Eukaryota"/>
</dbReference>
<keyword evidence="4" id="KW-0378">Hydrolase</keyword>
<protein>
    <recommendedName>
        <fullName evidence="9">Peptidase S28</fullName>
    </recommendedName>
</protein>
<evidence type="ECO:0000313" key="7">
    <source>
        <dbReference type="EMBL" id="OCT49179.1"/>
    </source>
</evidence>
<dbReference type="SUPFAM" id="SSF53474">
    <property type="entry name" value="alpha/beta-Hydrolases"/>
    <property type="match status" value="1"/>
</dbReference>
<keyword evidence="8" id="KW-1185">Reference proteome</keyword>
<keyword evidence="5" id="KW-0325">Glycoprotein</keyword>
<accession>A0A1C1CL19</accession>
<keyword evidence="2" id="KW-0645">Protease</keyword>
<reference evidence="8" key="1">
    <citation type="submission" date="2015-07" db="EMBL/GenBank/DDBJ databases">
        <authorList>
            <person name="Teixeira M.M."/>
            <person name="Souza R.C."/>
            <person name="Almeida L.G."/>
            <person name="Vicente V.A."/>
            <person name="de Hoog S."/>
            <person name="Bocca A.L."/>
            <person name="de Almeida S.R."/>
            <person name="Vasconcelos A.T."/>
            <person name="Felipe M.S."/>
        </authorList>
    </citation>
    <scope>NUCLEOTIDE SEQUENCE [LARGE SCALE GENOMIC DNA]</scope>
    <source>
        <strain evidence="8">KSF</strain>
    </source>
</reference>
<evidence type="ECO:0000256" key="3">
    <source>
        <dbReference type="ARBA" id="ARBA00022729"/>
    </source>
</evidence>
<dbReference type="EMBL" id="LGRB01000011">
    <property type="protein sequence ID" value="OCT49179.1"/>
    <property type="molecule type" value="Genomic_DNA"/>
</dbReference>
<dbReference type="Pfam" id="PF05577">
    <property type="entry name" value="Peptidase_S28"/>
    <property type="match status" value="1"/>
</dbReference>
<dbReference type="Proteomes" id="UP000094526">
    <property type="component" value="Unassembled WGS sequence"/>
</dbReference>
<evidence type="ECO:0000256" key="4">
    <source>
        <dbReference type="ARBA" id="ARBA00022801"/>
    </source>
</evidence>
<feature type="signal peptide" evidence="6">
    <location>
        <begin position="1"/>
        <end position="25"/>
    </location>
</feature>
<gene>
    <name evidence="7" type="ORF">CLCR_04804</name>
</gene>
<evidence type="ECO:0000256" key="6">
    <source>
        <dbReference type="SAM" id="SignalP"/>
    </source>
</evidence>
<comment type="similarity">
    <text evidence="1">Belongs to the peptidase S28 family.</text>
</comment>
<dbReference type="InterPro" id="IPR029058">
    <property type="entry name" value="AB_hydrolase_fold"/>
</dbReference>
<evidence type="ECO:0008006" key="9">
    <source>
        <dbReference type="Google" id="ProtNLM"/>
    </source>
</evidence>
<organism evidence="7 8">
    <name type="scientific">Cladophialophora carrionii</name>
    <dbReference type="NCBI Taxonomy" id="86049"/>
    <lineage>
        <taxon>Eukaryota</taxon>
        <taxon>Fungi</taxon>
        <taxon>Dikarya</taxon>
        <taxon>Ascomycota</taxon>
        <taxon>Pezizomycotina</taxon>
        <taxon>Eurotiomycetes</taxon>
        <taxon>Chaetothyriomycetidae</taxon>
        <taxon>Chaetothyriales</taxon>
        <taxon>Herpotrichiellaceae</taxon>
        <taxon>Cladophialophora</taxon>
    </lineage>
</organism>
<evidence type="ECO:0000313" key="8">
    <source>
        <dbReference type="Proteomes" id="UP000094526"/>
    </source>
</evidence>
<dbReference type="Gene3D" id="1.20.120.980">
    <property type="entry name" value="Serine carboxypeptidase S28, SKS domain"/>
    <property type="match status" value="1"/>
</dbReference>
<dbReference type="InterPro" id="IPR042269">
    <property type="entry name" value="Ser_carbopepase_S28_SKS"/>
</dbReference>
<feature type="chain" id="PRO_5008650882" description="Peptidase S28" evidence="6">
    <location>
        <begin position="26"/>
        <end position="494"/>
    </location>
</feature>
<dbReference type="OrthoDB" id="1735038at2759"/>
<dbReference type="AlphaFoldDB" id="A0A1C1CL19"/>
<evidence type="ECO:0000256" key="1">
    <source>
        <dbReference type="ARBA" id="ARBA00011079"/>
    </source>
</evidence>
<keyword evidence="3 6" id="KW-0732">Signal</keyword>
<evidence type="ECO:0000256" key="2">
    <source>
        <dbReference type="ARBA" id="ARBA00022670"/>
    </source>
</evidence>
<dbReference type="GO" id="GO:0070008">
    <property type="term" value="F:serine-type exopeptidase activity"/>
    <property type="evidence" value="ECO:0007669"/>
    <property type="project" value="InterPro"/>
</dbReference>
<evidence type="ECO:0000256" key="5">
    <source>
        <dbReference type="ARBA" id="ARBA00023180"/>
    </source>
</evidence>
<proteinExistence type="inferred from homology"/>
<dbReference type="PANTHER" id="PTHR11010:SF38">
    <property type="entry name" value="LYSOSOMAL PRO-X CARBOXYPEPTIDASE"/>
    <property type="match status" value="1"/>
</dbReference>
<dbReference type="VEuPathDB" id="FungiDB:CLCR_04804"/>
<dbReference type="VEuPathDB" id="FungiDB:G647_02753"/>
<dbReference type="STRING" id="86049.A0A1C1CL19"/>
<dbReference type="PANTHER" id="PTHR11010">
    <property type="entry name" value="PROTEASE S28 PRO-X CARBOXYPEPTIDASE-RELATED"/>
    <property type="match status" value="1"/>
</dbReference>
<dbReference type="InterPro" id="IPR008758">
    <property type="entry name" value="Peptidase_S28"/>
</dbReference>
<dbReference type="GO" id="GO:0008239">
    <property type="term" value="F:dipeptidyl-peptidase activity"/>
    <property type="evidence" value="ECO:0007669"/>
    <property type="project" value="TreeGrafter"/>
</dbReference>